<dbReference type="GeneID" id="70130821"/>
<proteinExistence type="predicted"/>
<reference evidence="1" key="1">
    <citation type="journal article" date="2021" name="Nat. Commun.">
        <title>Genetic determinants of endophytism in the Arabidopsis root mycobiome.</title>
        <authorList>
            <person name="Mesny F."/>
            <person name="Miyauchi S."/>
            <person name="Thiergart T."/>
            <person name="Pickel B."/>
            <person name="Atanasova L."/>
            <person name="Karlsson M."/>
            <person name="Huettel B."/>
            <person name="Barry K.W."/>
            <person name="Haridas S."/>
            <person name="Chen C."/>
            <person name="Bauer D."/>
            <person name="Andreopoulos W."/>
            <person name="Pangilinan J."/>
            <person name="LaButti K."/>
            <person name="Riley R."/>
            <person name="Lipzen A."/>
            <person name="Clum A."/>
            <person name="Drula E."/>
            <person name="Henrissat B."/>
            <person name="Kohler A."/>
            <person name="Grigoriev I.V."/>
            <person name="Martin F.M."/>
            <person name="Hacquard S."/>
        </authorList>
    </citation>
    <scope>NUCLEOTIDE SEQUENCE</scope>
    <source>
        <strain evidence="1">MPI-SDFR-AT-0073</strain>
    </source>
</reference>
<dbReference type="AlphaFoldDB" id="A0A9P8URS7"/>
<evidence type="ECO:0000313" key="1">
    <source>
        <dbReference type="EMBL" id="KAH6656932.1"/>
    </source>
</evidence>
<keyword evidence="2" id="KW-1185">Reference proteome</keyword>
<dbReference type="RefSeq" id="XP_045961166.1">
    <property type="nucleotide sequence ID" value="XM_046101929.1"/>
</dbReference>
<organism evidence="1 2">
    <name type="scientific">Truncatella angustata</name>
    <dbReference type="NCBI Taxonomy" id="152316"/>
    <lineage>
        <taxon>Eukaryota</taxon>
        <taxon>Fungi</taxon>
        <taxon>Dikarya</taxon>
        <taxon>Ascomycota</taxon>
        <taxon>Pezizomycotina</taxon>
        <taxon>Sordariomycetes</taxon>
        <taxon>Xylariomycetidae</taxon>
        <taxon>Amphisphaeriales</taxon>
        <taxon>Sporocadaceae</taxon>
        <taxon>Truncatella</taxon>
    </lineage>
</organism>
<sequence>MHQILLSLAIIAVPPRRQSQLIELLGPQSQTATRGIASFALERHKTYIYSTYCRKLYRVVSCNLGHIRIPHRKVAICMYVAT</sequence>
<protein>
    <submittedName>
        <fullName evidence="1">Uncharacterized protein</fullName>
    </submittedName>
</protein>
<comment type="caution">
    <text evidence="1">The sequence shown here is derived from an EMBL/GenBank/DDBJ whole genome shotgun (WGS) entry which is preliminary data.</text>
</comment>
<accession>A0A9P8URS7</accession>
<dbReference type="Proteomes" id="UP000758603">
    <property type="component" value="Unassembled WGS sequence"/>
</dbReference>
<dbReference type="EMBL" id="JAGPXC010000002">
    <property type="protein sequence ID" value="KAH6656932.1"/>
    <property type="molecule type" value="Genomic_DNA"/>
</dbReference>
<gene>
    <name evidence="1" type="ORF">BKA67DRAFT_553686</name>
</gene>
<name>A0A9P8URS7_9PEZI</name>
<evidence type="ECO:0000313" key="2">
    <source>
        <dbReference type="Proteomes" id="UP000758603"/>
    </source>
</evidence>